<dbReference type="PANTHER" id="PTHR46268">
    <property type="entry name" value="STRESS RESPONSE PROTEIN NHAX"/>
    <property type="match status" value="1"/>
</dbReference>
<dbReference type="Gene3D" id="3.40.50.12370">
    <property type="match status" value="1"/>
</dbReference>
<reference evidence="3 4" key="1">
    <citation type="submission" date="2016-05" db="EMBL/GenBank/DDBJ databases">
        <title>Genome sequencing of Vitellibacter soesokkakensis RSSK-12.</title>
        <authorList>
            <person name="Thevarajoo S."/>
            <person name="Selvaratnam C."/>
            <person name="Goh K.M."/>
            <person name="Chan K.-G."/>
            <person name="Chong C.S."/>
        </authorList>
    </citation>
    <scope>NUCLEOTIDE SEQUENCE [LARGE SCALE GENOMIC DNA]</scope>
    <source>
        <strain evidence="3 4">RSSK-12</strain>
    </source>
</reference>
<dbReference type="Pfam" id="PF00582">
    <property type="entry name" value="Usp"/>
    <property type="match status" value="1"/>
</dbReference>
<dbReference type="RefSeq" id="WP_068762781.1">
    <property type="nucleotide sequence ID" value="NZ_LXIE01000045.1"/>
</dbReference>
<dbReference type="STRING" id="1385699.A7A78_05980"/>
<evidence type="ECO:0000256" key="1">
    <source>
        <dbReference type="ARBA" id="ARBA00008791"/>
    </source>
</evidence>
<comment type="caution">
    <text evidence="3">The sequence shown here is derived from an EMBL/GenBank/DDBJ whole genome shotgun (WGS) entry which is preliminary data.</text>
</comment>
<comment type="similarity">
    <text evidence="1">Belongs to the universal stress protein A family.</text>
</comment>
<dbReference type="PRINTS" id="PR01438">
    <property type="entry name" value="UNVRSLSTRESS"/>
</dbReference>
<dbReference type="CDD" id="cd00293">
    <property type="entry name" value="USP-like"/>
    <property type="match status" value="1"/>
</dbReference>
<evidence type="ECO:0000259" key="2">
    <source>
        <dbReference type="Pfam" id="PF00582"/>
    </source>
</evidence>
<name>A0A1A9LBW6_9FLAO</name>
<organism evidence="3 4">
    <name type="scientific">Aequorivita soesokkakensis</name>
    <dbReference type="NCBI Taxonomy" id="1385699"/>
    <lineage>
        <taxon>Bacteria</taxon>
        <taxon>Pseudomonadati</taxon>
        <taxon>Bacteroidota</taxon>
        <taxon>Flavobacteriia</taxon>
        <taxon>Flavobacteriales</taxon>
        <taxon>Flavobacteriaceae</taxon>
        <taxon>Aequorivita</taxon>
    </lineage>
</organism>
<sequence length="264" mass="29908">MKNILVPIGSSENSASNLQYAIDLAKEVNANVYVVSVFQELSKVGGLSKVNTILKEESENRLDEVLSLVDMKGVQVIAHPIKGEVLEGIGRISKQVPIDLMVLAPRSNSIKEEVYLGKTSGKLLKQTNIPILVVPEGAKFQPPKTMLMAFKNGTFEHDYLLEAVRKFKQIFGTEVHILHVETPETTEEMKEVTENLKSLQTSYTQVEAATTFQAVIEYFQHFNPDMLCVIRRKRGFFKKLWEKNEIHKREFHTSKPLLVLPVQE</sequence>
<accession>A0A1A9LBW6</accession>
<gene>
    <name evidence="3" type="ORF">A7A78_05980</name>
</gene>
<evidence type="ECO:0000313" key="3">
    <source>
        <dbReference type="EMBL" id="OAD90464.1"/>
    </source>
</evidence>
<dbReference type="OrthoDB" id="1421767at2"/>
<feature type="domain" description="UspA" evidence="2">
    <location>
        <begin position="1"/>
        <end position="135"/>
    </location>
</feature>
<dbReference type="Proteomes" id="UP000077552">
    <property type="component" value="Unassembled WGS sequence"/>
</dbReference>
<dbReference type="AlphaFoldDB" id="A0A1A9LBW6"/>
<evidence type="ECO:0000313" key="4">
    <source>
        <dbReference type="Proteomes" id="UP000077552"/>
    </source>
</evidence>
<dbReference type="SUPFAM" id="SSF52402">
    <property type="entry name" value="Adenine nucleotide alpha hydrolases-like"/>
    <property type="match status" value="2"/>
</dbReference>
<dbReference type="EMBL" id="LXIE01000045">
    <property type="protein sequence ID" value="OAD90464.1"/>
    <property type="molecule type" value="Genomic_DNA"/>
</dbReference>
<dbReference type="InterPro" id="IPR006015">
    <property type="entry name" value="Universal_stress_UspA"/>
</dbReference>
<proteinExistence type="inferred from homology"/>
<dbReference type="InterPro" id="IPR006016">
    <property type="entry name" value="UspA"/>
</dbReference>
<dbReference type="PANTHER" id="PTHR46268:SF6">
    <property type="entry name" value="UNIVERSAL STRESS PROTEIN UP12"/>
    <property type="match status" value="1"/>
</dbReference>
<protein>
    <submittedName>
        <fullName evidence="3">Universal stress protein UspA</fullName>
    </submittedName>
</protein>
<keyword evidence="4" id="KW-1185">Reference proteome</keyword>